<dbReference type="EMBL" id="CP034549">
    <property type="protein sequence ID" value="AZQ45236.1"/>
    <property type="molecule type" value="Genomic_DNA"/>
</dbReference>
<evidence type="ECO:0000313" key="2">
    <source>
        <dbReference type="Proteomes" id="UP000279600"/>
    </source>
</evidence>
<dbReference type="AlphaFoldDB" id="A0A3S9N127"/>
<dbReference type="KEGG" id="noj:EJ995_10930"/>
<keyword evidence="2" id="KW-1185">Reference proteome</keyword>
<protein>
    <submittedName>
        <fullName evidence="1">Methyltransferase</fullName>
    </submittedName>
</protein>
<organism evidence="1 2">
    <name type="scientific">Nonlabens ponticola</name>
    <dbReference type="NCBI Taxonomy" id="2496866"/>
    <lineage>
        <taxon>Bacteria</taxon>
        <taxon>Pseudomonadati</taxon>
        <taxon>Bacteroidota</taxon>
        <taxon>Flavobacteriia</taxon>
        <taxon>Flavobacteriales</taxon>
        <taxon>Flavobacteriaceae</taxon>
        <taxon>Nonlabens</taxon>
    </lineage>
</organism>
<dbReference type="Proteomes" id="UP000279600">
    <property type="component" value="Chromosome"/>
</dbReference>
<reference evidence="1 2" key="1">
    <citation type="submission" date="2018-12" db="EMBL/GenBank/DDBJ databases">
        <title>Complete genome of Nonlabens sp. MJ115.</title>
        <authorList>
            <person name="Choi H.S."/>
            <person name="Jung J."/>
        </authorList>
    </citation>
    <scope>NUCLEOTIDE SEQUENCE [LARGE SCALE GENOMIC DNA]</scope>
    <source>
        <strain evidence="1 2">MJ115</strain>
    </source>
</reference>
<dbReference type="InterPro" id="IPR029063">
    <property type="entry name" value="SAM-dependent_MTases_sf"/>
</dbReference>
<name>A0A3S9N127_9FLAO</name>
<gene>
    <name evidence="1" type="ORF">EJ995_10930</name>
</gene>
<dbReference type="GO" id="GO:0032259">
    <property type="term" value="P:methylation"/>
    <property type="evidence" value="ECO:0007669"/>
    <property type="project" value="UniProtKB-KW"/>
</dbReference>
<accession>A0A3S9N127</accession>
<dbReference type="GO" id="GO:0008168">
    <property type="term" value="F:methyltransferase activity"/>
    <property type="evidence" value="ECO:0007669"/>
    <property type="project" value="UniProtKB-KW"/>
</dbReference>
<dbReference type="SUPFAM" id="SSF53335">
    <property type="entry name" value="S-adenosyl-L-methionine-dependent methyltransferases"/>
    <property type="match status" value="1"/>
</dbReference>
<dbReference type="Gene3D" id="3.40.50.150">
    <property type="entry name" value="Vaccinia Virus protein VP39"/>
    <property type="match status" value="1"/>
</dbReference>
<proteinExistence type="predicted"/>
<dbReference type="OrthoDB" id="1123183at2"/>
<dbReference type="RefSeq" id="WP_126448934.1">
    <property type="nucleotide sequence ID" value="NZ_CP034549.1"/>
</dbReference>
<keyword evidence="1" id="KW-0489">Methyltransferase</keyword>
<sequence length="173" mass="20174">MYESTYPKKRFNITLDFLSKHVSKDETILDLGVENPFTSILKEQGYSVQNTSGEDLDDDVSTVAGFDGDVVTAFEIFEHLVNPYGVLKAIPCDKLLVSVPLKLWFSSAYRNKNDIRDQHYHEFEDWQLDYVLDKAGWEIKDSIKFTNPTKKLGLRPLLRTYTPRYYLVYCERK</sequence>
<keyword evidence="1" id="KW-0808">Transferase</keyword>
<evidence type="ECO:0000313" key="1">
    <source>
        <dbReference type="EMBL" id="AZQ45236.1"/>
    </source>
</evidence>